<dbReference type="Pfam" id="PF05036">
    <property type="entry name" value="SPOR"/>
    <property type="match status" value="1"/>
</dbReference>
<keyword evidence="1" id="KW-0472">Membrane</keyword>
<dbReference type="EMBL" id="JALIRP010000003">
    <property type="protein sequence ID" value="MCJ8012146.1"/>
    <property type="molecule type" value="Genomic_DNA"/>
</dbReference>
<reference evidence="3" key="1">
    <citation type="submission" date="2022-04" db="EMBL/GenBank/DDBJ databases">
        <title>Paenibacillus mangrovi sp. nov., a novel endophytic bacterium isolated from bark of Kandelia candel.</title>
        <authorList>
            <person name="Tuo L."/>
        </authorList>
    </citation>
    <scope>NUCLEOTIDE SEQUENCE</scope>
    <source>
        <strain evidence="3">KQZ6P-2</strain>
    </source>
</reference>
<dbReference type="Proteomes" id="UP001139347">
    <property type="component" value="Unassembled WGS sequence"/>
</dbReference>
<keyword evidence="1" id="KW-1133">Transmembrane helix</keyword>
<dbReference type="RefSeq" id="WP_244724784.1">
    <property type="nucleotide sequence ID" value="NZ_JALIRP010000003.1"/>
</dbReference>
<organism evidence="3 4">
    <name type="scientific">Paenibacillus mangrovi</name>
    <dbReference type="NCBI Taxonomy" id="2931978"/>
    <lineage>
        <taxon>Bacteria</taxon>
        <taxon>Bacillati</taxon>
        <taxon>Bacillota</taxon>
        <taxon>Bacilli</taxon>
        <taxon>Bacillales</taxon>
        <taxon>Paenibacillaceae</taxon>
        <taxon>Paenibacillus</taxon>
    </lineage>
</organism>
<feature type="transmembrane region" description="Helical" evidence="1">
    <location>
        <begin position="36"/>
        <end position="54"/>
    </location>
</feature>
<sequence length="283" mass="31398">MTGKDRYENIEIPSHLSEVIHEATQRGRMHKRKMRWLRGSSVLVAACAALMTTVNVPGVAMALSDVPVVGSIVKVLQVGGGGERTDGVAVTTTVQENTLNIHFTIGGEQTTSAPAYTVEHKEAPNRLIFTFNGVRNLDGEKLKQDIGALSNVKDVYNNIILDDSMVRFVVELKDNVDYSVSEYQKPGYIQLKLFGAEKKEKAHEVFYVRSQGMELGETLGFLDEQYTQDGSSVIKTKDGKYIVALGGFATRSEAEELLQKLSAREDYNEPLYVDSWMSNENPK</sequence>
<evidence type="ECO:0000256" key="1">
    <source>
        <dbReference type="SAM" id="Phobius"/>
    </source>
</evidence>
<keyword evidence="1" id="KW-0812">Transmembrane</keyword>
<gene>
    <name evidence="3" type="ORF">MUG84_10360</name>
</gene>
<keyword evidence="4" id="KW-1185">Reference proteome</keyword>
<dbReference type="InterPro" id="IPR007730">
    <property type="entry name" value="SPOR-like_dom"/>
</dbReference>
<evidence type="ECO:0000313" key="3">
    <source>
        <dbReference type="EMBL" id="MCJ8012146.1"/>
    </source>
</evidence>
<proteinExistence type="predicted"/>
<protein>
    <submittedName>
        <fullName evidence="3">SPOR domain-containing protein</fullName>
    </submittedName>
</protein>
<dbReference type="Gene3D" id="3.30.70.1070">
    <property type="entry name" value="Sporulation related repeat"/>
    <property type="match status" value="1"/>
</dbReference>
<accession>A0A9X1WP87</accession>
<dbReference type="GO" id="GO:0042834">
    <property type="term" value="F:peptidoglycan binding"/>
    <property type="evidence" value="ECO:0007669"/>
    <property type="project" value="InterPro"/>
</dbReference>
<comment type="caution">
    <text evidence="3">The sequence shown here is derived from an EMBL/GenBank/DDBJ whole genome shotgun (WGS) entry which is preliminary data.</text>
</comment>
<evidence type="ECO:0000313" key="4">
    <source>
        <dbReference type="Proteomes" id="UP001139347"/>
    </source>
</evidence>
<dbReference type="AlphaFoldDB" id="A0A9X1WP87"/>
<feature type="domain" description="SPOR" evidence="2">
    <location>
        <begin position="232"/>
        <end position="264"/>
    </location>
</feature>
<evidence type="ECO:0000259" key="2">
    <source>
        <dbReference type="Pfam" id="PF05036"/>
    </source>
</evidence>
<name>A0A9X1WP87_9BACL</name>
<dbReference type="InterPro" id="IPR036680">
    <property type="entry name" value="SPOR-like_sf"/>
</dbReference>